<organism evidence="2 3">
    <name type="scientific">Streptomyces catenulae</name>
    <dbReference type="NCBI Taxonomy" id="66875"/>
    <lineage>
        <taxon>Bacteria</taxon>
        <taxon>Bacillati</taxon>
        <taxon>Actinomycetota</taxon>
        <taxon>Actinomycetes</taxon>
        <taxon>Kitasatosporales</taxon>
        <taxon>Streptomycetaceae</taxon>
        <taxon>Streptomyces</taxon>
    </lineage>
</organism>
<gene>
    <name evidence="2" type="ORF">AB0E61_10155</name>
</gene>
<dbReference type="InterPro" id="IPR001509">
    <property type="entry name" value="Epimerase_deHydtase"/>
</dbReference>
<feature type="domain" description="NAD-dependent epimerase/dehydratase" evidence="1">
    <location>
        <begin position="10"/>
        <end position="211"/>
    </location>
</feature>
<dbReference type="EMBL" id="JBEZVI010000006">
    <property type="protein sequence ID" value="MEU3710454.1"/>
    <property type="molecule type" value="Genomic_DNA"/>
</dbReference>
<comment type="caution">
    <text evidence="2">The sequence shown here is derived from an EMBL/GenBank/DDBJ whole genome shotgun (WGS) entry which is preliminary data.</text>
</comment>
<dbReference type="Gene3D" id="3.40.50.720">
    <property type="entry name" value="NAD(P)-binding Rossmann-like Domain"/>
    <property type="match status" value="1"/>
</dbReference>
<evidence type="ECO:0000313" key="3">
    <source>
        <dbReference type="Proteomes" id="UP001550853"/>
    </source>
</evidence>
<accession>A0ABV2YXJ1</accession>
<dbReference type="InterPro" id="IPR036291">
    <property type="entry name" value="NAD(P)-bd_dom_sf"/>
</dbReference>
<dbReference type="Proteomes" id="UP001550853">
    <property type="component" value="Unassembled WGS sequence"/>
</dbReference>
<keyword evidence="3" id="KW-1185">Reference proteome</keyword>
<dbReference type="SUPFAM" id="SSF51735">
    <property type="entry name" value="NAD(P)-binding Rossmann-fold domains"/>
    <property type="match status" value="1"/>
</dbReference>
<sequence length="318" mass="33963">MSIHVVIGYGPAGAATAQLLVEKGHTVKVVTRTGRGAQGGPDGIEHVACDAADTARLKEAVRGAEVIHQCAAPPYQRWGREWPGLVASVCAAAEESGALLVMLGNLYGYGPVEGPLTEELPLAATGVKGRVRAAGWEQAKKLHDAGRIRAVEVRASDFFGPGVTDGGHLAGRVLPRLLAAKAVSALGNPDAEHSWSYVPDVARAMVEVAGEERSLGRAWHVPTSTARSAREMVERLTGHAGTEPVEVKKVPPFVLALGGLFSPMLRELKEVRYQFDHGFVMDASAYEAAFTVRPTPIDEQIGATVDWWRERLERTAGK</sequence>
<reference evidence="2 3" key="1">
    <citation type="submission" date="2024-06" db="EMBL/GenBank/DDBJ databases">
        <title>The Natural Products Discovery Center: Release of the First 8490 Sequenced Strains for Exploring Actinobacteria Biosynthetic Diversity.</title>
        <authorList>
            <person name="Kalkreuter E."/>
            <person name="Kautsar S.A."/>
            <person name="Yang D."/>
            <person name="Bader C.D."/>
            <person name="Teijaro C.N."/>
            <person name="Fluegel L."/>
            <person name="Davis C.M."/>
            <person name="Simpson J.R."/>
            <person name="Lauterbach L."/>
            <person name="Steele A.D."/>
            <person name="Gui C."/>
            <person name="Meng S."/>
            <person name="Li G."/>
            <person name="Viehrig K."/>
            <person name="Ye F."/>
            <person name="Su P."/>
            <person name="Kiefer A.F."/>
            <person name="Nichols A."/>
            <person name="Cepeda A.J."/>
            <person name="Yan W."/>
            <person name="Fan B."/>
            <person name="Jiang Y."/>
            <person name="Adhikari A."/>
            <person name="Zheng C.-J."/>
            <person name="Schuster L."/>
            <person name="Cowan T.M."/>
            <person name="Smanski M.J."/>
            <person name="Chevrette M.G."/>
            <person name="De Carvalho L.P.S."/>
            <person name="Shen B."/>
        </authorList>
    </citation>
    <scope>NUCLEOTIDE SEQUENCE [LARGE SCALE GENOMIC DNA]</scope>
    <source>
        <strain evidence="2 3">NPDC033039</strain>
    </source>
</reference>
<dbReference type="Pfam" id="PF01370">
    <property type="entry name" value="Epimerase"/>
    <property type="match status" value="1"/>
</dbReference>
<evidence type="ECO:0000259" key="1">
    <source>
        <dbReference type="Pfam" id="PF01370"/>
    </source>
</evidence>
<dbReference type="RefSeq" id="WP_030284534.1">
    <property type="nucleotide sequence ID" value="NZ_JBEZVI010000006.1"/>
</dbReference>
<protein>
    <submittedName>
        <fullName evidence="2">NAD-dependent epimerase/dehydratase family protein</fullName>
    </submittedName>
</protein>
<proteinExistence type="predicted"/>
<evidence type="ECO:0000313" key="2">
    <source>
        <dbReference type="EMBL" id="MEU3710454.1"/>
    </source>
</evidence>
<name>A0ABV2YXJ1_9ACTN</name>